<dbReference type="Proteomes" id="UP000195602">
    <property type="component" value="Unassembled WGS sequence"/>
</dbReference>
<evidence type="ECO:0000256" key="1">
    <source>
        <dbReference type="SAM" id="MobiDB-lite"/>
    </source>
</evidence>
<organism evidence="2 3">
    <name type="scientific">Clavispora lusitaniae</name>
    <name type="common">Candida lusitaniae</name>
    <dbReference type="NCBI Taxonomy" id="36911"/>
    <lineage>
        <taxon>Eukaryota</taxon>
        <taxon>Fungi</taxon>
        <taxon>Dikarya</taxon>
        <taxon>Ascomycota</taxon>
        <taxon>Saccharomycotina</taxon>
        <taxon>Pichiomycetes</taxon>
        <taxon>Metschnikowiaceae</taxon>
        <taxon>Clavispora</taxon>
    </lineage>
</organism>
<evidence type="ECO:0000313" key="3">
    <source>
        <dbReference type="Proteomes" id="UP000195602"/>
    </source>
</evidence>
<feature type="region of interest" description="Disordered" evidence="1">
    <location>
        <begin position="188"/>
        <end position="223"/>
    </location>
</feature>
<sequence>MNLEAKLTSTLNDVLRSSGYIFEIINNNKKQSNIVTGPNNQLIPSQVTNQLAQSIAQFDQILDDTVSKFNDARWCIEQMVDSRQKQEEMKHQEEIERQRREEADRKRKEEEERKRKLDASKEEERLALEKSRREEKERLEREAKEREEKEREKRQLNQNRANGQDAMGALGSQGFDFDMNTEDLGIPNPSDILSSISYKEGNKNKPDKKPNDDDMDMNMNNVIGNNESLLDDLNMDLLGQDFDPSLGGDEEFDVDTFLNQFGGD</sequence>
<protein>
    <submittedName>
        <fullName evidence="2">Stress response protein</fullName>
    </submittedName>
</protein>
<dbReference type="EMBL" id="LYUB02000001">
    <property type="protein sequence ID" value="OVF11224.1"/>
    <property type="molecule type" value="Genomic_DNA"/>
</dbReference>
<name>A0AA91T4B9_CLALS</name>
<dbReference type="KEGG" id="clus:A9F13_01g07084"/>
<evidence type="ECO:0000313" key="2">
    <source>
        <dbReference type="EMBL" id="OVF11224.1"/>
    </source>
</evidence>
<dbReference type="OMA" id="WCVEQIV"/>
<feature type="compositionally biased region" description="Basic and acidic residues" evidence="1">
    <location>
        <begin position="200"/>
        <end position="212"/>
    </location>
</feature>
<feature type="region of interest" description="Disordered" evidence="1">
    <location>
        <begin position="82"/>
        <end position="170"/>
    </location>
</feature>
<dbReference type="InterPro" id="IPR021017">
    <property type="entry name" value="Mediator_Med2_fun"/>
</dbReference>
<proteinExistence type="predicted"/>
<dbReference type="Pfam" id="PF11214">
    <property type="entry name" value="Med2"/>
    <property type="match status" value="1"/>
</dbReference>
<feature type="compositionally biased region" description="Basic and acidic residues" evidence="1">
    <location>
        <begin position="82"/>
        <end position="155"/>
    </location>
</feature>
<accession>A0AA91T4B9</accession>
<reference evidence="2 3" key="1">
    <citation type="submission" date="2017-04" db="EMBL/GenBank/DDBJ databases">
        <title>Draft genome of the yeast Clavispora lusitaniae type strain CBS 6936.</title>
        <authorList>
            <person name="Durrens P."/>
            <person name="Klopp C."/>
            <person name="Biteau N."/>
            <person name="Fitton-Ouhabi V."/>
            <person name="Dementhon K."/>
            <person name="Accoceberry I."/>
            <person name="Sherman D.J."/>
            <person name="Noel T."/>
        </authorList>
    </citation>
    <scope>NUCLEOTIDE SEQUENCE [LARGE SCALE GENOMIC DNA]</scope>
    <source>
        <strain evidence="2 3">CBS 6936</strain>
    </source>
</reference>
<gene>
    <name evidence="2" type="ORF">A9F13_01g07084</name>
</gene>
<comment type="caution">
    <text evidence="2">The sequence shown here is derived from an EMBL/GenBank/DDBJ whole genome shotgun (WGS) entry which is preliminary data.</text>
</comment>
<dbReference type="AlphaFoldDB" id="A0AA91T4B9"/>